<evidence type="ECO:0000313" key="2">
    <source>
        <dbReference type="EMBL" id="MFD2892808.1"/>
    </source>
</evidence>
<dbReference type="Proteomes" id="UP001597534">
    <property type="component" value="Unassembled WGS sequence"/>
</dbReference>
<organism evidence="2 3">
    <name type="scientific">Flavobacterium chuncheonense</name>
    <dbReference type="NCBI Taxonomy" id="2026653"/>
    <lineage>
        <taxon>Bacteria</taxon>
        <taxon>Pseudomonadati</taxon>
        <taxon>Bacteroidota</taxon>
        <taxon>Flavobacteriia</taxon>
        <taxon>Flavobacteriales</taxon>
        <taxon>Flavobacteriaceae</taxon>
        <taxon>Flavobacterium</taxon>
    </lineage>
</organism>
<feature type="transmembrane region" description="Helical" evidence="1">
    <location>
        <begin position="116"/>
        <end position="134"/>
    </location>
</feature>
<keyword evidence="1" id="KW-0472">Membrane</keyword>
<gene>
    <name evidence="2" type="ORF">ACFS5J_12380</name>
</gene>
<evidence type="ECO:0000313" key="3">
    <source>
        <dbReference type="Proteomes" id="UP001597534"/>
    </source>
</evidence>
<proteinExistence type="predicted"/>
<feature type="transmembrane region" description="Helical" evidence="1">
    <location>
        <begin position="92"/>
        <end position="110"/>
    </location>
</feature>
<keyword evidence="1" id="KW-1133">Transmembrane helix</keyword>
<dbReference type="EMBL" id="JBHUPC010000019">
    <property type="protein sequence ID" value="MFD2892808.1"/>
    <property type="molecule type" value="Genomic_DNA"/>
</dbReference>
<sequence>MNIIELKERQNISDNINLSRIYSQLGELLKELKNKELPHKIIESINQDIEDLNSTSHADKELVKLVKQKQTKIIKLIEKEVKIVPKNYYRNLWLVLGLSAFGVPIGVAFGLSVGNLGLLAIGLPIGMVIGIAIGSRMDKKAYEEGRQLDIEIKY</sequence>
<keyword evidence="1" id="KW-0812">Transmembrane</keyword>
<keyword evidence="3" id="KW-1185">Reference proteome</keyword>
<comment type="caution">
    <text evidence="2">The sequence shown here is derived from an EMBL/GenBank/DDBJ whole genome shotgun (WGS) entry which is preliminary data.</text>
</comment>
<name>A0ABW5YP68_9FLAO</name>
<dbReference type="RefSeq" id="WP_379812531.1">
    <property type="nucleotide sequence ID" value="NZ_JBHUPC010000019.1"/>
</dbReference>
<protein>
    <submittedName>
        <fullName evidence="2">Uncharacterized protein</fullName>
    </submittedName>
</protein>
<evidence type="ECO:0000256" key="1">
    <source>
        <dbReference type="SAM" id="Phobius"/>
    </source>
</evidence>
<accession>A0ABW5YP68</accession>
<reference evidence="3" key="1">
    <citation type="journal article" date="2019" name="Int. J. Syst. Evol. Microbiol.">
        <title>The Global Catalogue of Microorganisms (GCM) 10K type strain sequencing project: providing services to taxonomists for standard genome sequencing and annotation.</title>
        <authorList>
            <consortium name="The Broad Institute Genomics Platform"/>
            <consortium name="The Broad Institute Genome Sequencing Center for Infectious Disease"/>
            <person name="Wu L."/>
            <person name="Ma J."/>
        </authorList>
    </citation>
    <scope>NUCLEOTIDE SEQUENCE [LARGE SCALE GENOMIC DNA]</scope>
    <source>
        <strain evidence="3">KCTC 22671</strain>
    </source>
</reference>